<dbReference type="EMBL" id="PNCI01000018">
    <property type="protein sequence ID" value="TMP29426.1"/>
    <property type="molecule type" value="Genomic_DNA"/>
</dbReference>
<name>A0A5S3WPR3_9GAMM</name>
<dbReference type="SUPFAM" id="SSF56281">
    <property type="entry name" value="Metallo-hydrolase/oxidoreductase"/>
    <property type="match status" value="1"/>
</dbReference>
<evidence type="ECO:0000313" key="3">
    <source>
        <dbReference type="EMBL" id="TMP29426.1"/>
    </source>
</evidence>
<evidence type="ECO:0000313" key="4">
    <source>
        <dbReference type="Proteomes" id="UP000310249"/>
    </source>
</evidence>
<feature type="domain" description="Metallo-beta-lactamase" evidence="2">
    <location>
        <begin position="323"/>
        <end position="511"/>
    </location>
</feature>
<reference evidence="3 4" key="1">
    <citation type="submission" date="2018-01" db="EMBL/GenBank/DDBJ databases">
        <authorList>
            <person name="Paulsen S."/>
            <person name="Gram L.K."/>
        </authorList>
    </citation>
    <scope>NUCLEOTIDE SEQUENCE [LARGE SCALE GENOMIC DNA]</scope>
    <source>
        <strain evidence="3 4">S2676</strain>
    </source>
</reference>
<dbReference type="AlphaFoldDB" id="A0A5S3WPR3"/>
<evidence type="ECO:0000256" key="1">
    <source>
        <dbReference type="SAM" id="Phobius"/>
    </source>
</evidence>
<organism evidence="3 4">
    <name type="scientific">Pseudoalteromonas rubra</name>
    <dbReference type="NCBI Taxonomy" id="43658"/>
    <lineage>
        <taxon>Bacteria</taxon>
        <taxon>Pseudomonadati</taxon>
        <taxon>Pseudomonadota</taxon>
        <taxon>Gammaproteobacteria</taxon>
        <taxon>Alteromonadales</taxon>
        <taxon>Pseudoalteromonadaceae</taxon>
        <taxon>Pseudoalteromonas</taxon>
    </lineage>
</organism>
<feature type="transmembrane region" description="Helical" evidence="1">
    <location>
        <begin position="39"/>
        <end position="58"/>
    </location>
</feature>
<keyword evidence="1" id="KW-1133">Transmembrane helix</keyword>
<dbReference type="Proteomes" id="UP000310249">
    <property type="component" value="Unassembled WGS sequence"/>
</dbReference>
<protein>
    <recommendedName>
        <fullName evidence="2">Metallo-beta-lactamase domain-containing protein</fullName>
    </recommendedName>
</protein>
<keyword evidence="1" id="KW-0472">Membrane</keyword>
<evidence type="ECO:0000259" key="2">
    <source>
        <dbReference type="SMART" id="SM00849"/>
    </source>
</evidence>
<dbReference type="Gene3D" id="3.60.15.10">
    <property type="entry name" value="Ribonuclease Z/Hydroxyacylglutathione hydrolase-like"/>
    <property type="match status" value="1"/>
</dbReference>
<reference evidence="4" key="2">
    <citation type="submission" date="2019-06" db="EMBL/GenBank/DDBJ databases">
        <title>Co-occurence of chitin degradation, pigmentation and bioactivity in marine Pseudoalteromonas.</title>
        <authorList>
            <person name="Sonnenschein E.C."/>
            <person name="Bech P.K."/>
        </authorList>
    </citation>
    <scope>NUCLEOTIDE SEQUENCE [LARGE SCALE GENOMIC DNA]</scope>
    <source>
        <strain evidence="4">S2676</strain>
    </source>
</reference>
<keyword evidence="1" id="KW-0812">Transmembrane</keyword>
<proteinExistence type="predicted"/>
<comment type="caution">
    <text evidence="3">The sequence shown here is derived from an EMBL/GenBank/DDBJ whole genome shotgun (WGS) entry which is preliminary data.</text>
</comment>
<dbReference type="InterPro" id="IPR036866">
    <property type="entry name" value="RibonucZ/Hydroxyglut_hydro"/>
</dbReference>
<sequence>MYYDNNNRFTYPARHFFKHFTNVAACLKPGLIFLTGHPFVLALIFAIAMMGVCPLSHAQSREAQIIERSVQAYGGEHLLTMPGLIVNERFSHYSQWLSGDARQGSMVTYLSELQNDYRIDFVGKRKVFKQANSRRVGSHGSDVPEVLHRLSVSDQGTSVDHALKRYQPGSRITFDNTTLGFEAMLDTLVVRKLAQHKQTSQWQGEAYIAGVPHDVIIAPLDNNPETKHTLYLNQHSGLLSRMMTEQQGQKRFYDFMVHRTTQAVYWASEVLVSTAQGPQYHSKSRTVKVARPAEQSFHIPAGYQRAPEVRPYDVSKLTVRALADGVYFVGQDWGYTLFIDTGEYLVSAGTWQMNQQAGAWAKALAELRQSKALDKPVKYHIVTHHHTDHLRGLADTVAEHTTLLVHPADSSAVADELGTQVKIEPIPASYTLAGGKIRLLDVPNSHAAHNLVVYLPESQILLTEDMFGSSFEHALHSPARWPDLDTYYRLDALVDRLTQQGIKVAQYVSSHHGRVLTQADIDRAMAMPRTARTVLLKRLFASQ</sequence>
<accession>A0A5S3WPR3</accession>
<dbReference type="InterPro" id="IPR001279">
    <property type="entry name" value="Metallo-B-lactamas"/>
</dbReference>
<gene>
    <name evidence="3" type="ORF">CWB99_09540</name>
</gene>
<dbReference type="SMART" id="SM00849">
    <property type="entry name" value="Lactamase_B"/>
    <property type="match status" value="1"/>
</dbReference>